<dbReference type="EMBL" id="CP036278">
    <property type="protein sequence ID" value="QDU56725.1"/>
    <property type="molecule type" value="Genomic_DNA"/>
</dbReference>
<dbReference type="KEGG" id="amuc:Pan181_29350"/>
<reference evidence="1 2" key="1">
    <citation type="submission" date="2019-02" db="EMBL/GenBank/DDBJ databases">
        <title>Deep-cultivation of Planctomycetes and their phenomic and genomic characterization uncovers novel biology.</title>
        <authorList>
            <person name="Wiegand S."/>
            <person name="Jogler M."/>
            <person name="Boedeker C."/>
            <person name="Pinto D."/>
            <person name="Vollmers J."/>
            <person name="Rivas-Marin E."/>
            <person name="Kohn T."/>
            <person name="Peeters S.H."/>
            <person name="Heuer A."/>
            <person name="Rast P."/>
            <person name="Oberbeckmann S."/>
            <person name="Bunk B."/>
            <person name="Jeske O."/>
            <person name="Meyerdierks A."/>
            <person name="Storesund J.E."/>
            <person name="Kallscheuer N."/>
            <person name="Luecker S."/>
            <person name="Lage O.M."/>
            <person name="Pohl T."/>
            <person name="Merkel B.J."/>
            <person name="Hornburger P."/>
            <person name="Mueller R.-W."/>
            <person name="Bruemmer F."/>
            <person name="Labrenz M."/>
            <person name="Spormann A.M."/>
            <person name="Op den Camp H."/>
            <person name="Overmann J."/>
            <person name="Amann R."/>
            <person name="Jetten M.S.M."/>
            <person name="Mascher T."/>
            <person name="Medema M.H."/>
            <person name="Devos D.P."/>
            <person name="Kaster A.-K."/>
            <person name="Ovreas L."/>
            <person name="Rohde M."/>
            <person name="Galperin M.Y."/>
            <person name="Jogler C."/>
        </authorList>
    </citation>
    <scope>NUCLEOTIDE SEQUENCE [LARGE SCALE GENOMIC DNA]</scope>
    <source>
        <strain evidence="1 2">Pan181</strain>
    </source>
</reference>
<dbReference type="OrthoDB" id="7055528at2"/>
<sequence>MKVRYIHESPLSGGGKQMSNVMWEGKWPIKHGELPSDHPCLVQSESLESFMQRGYWASTFPEGDGITVDARLGQSAGKVIRDIEECFGWEVIGSTTRKAQ</sequence>
<gene>
    <name evidence="1" type="ORF">Pan181_29350</name>
</gene>
<dbReference type="RefSeq" id="WP_145247420.1">
    <property type="nucleotide sequence ID" value="NZ_CP036278.1"/>
</dbReference>
<proteinExistence type="predicted"/>
<dbReference type="Proteomes" id="UP000315750">
    <property type="component" value="Chromosome"/>
</dbReference>
<evidence type="ECO:0000313" key="2">
    <source>
        <dbReference type="Proteomes" id="UP000315750"/>
    </source>
</evidence>
<name>A0A518APT1_9BACT</name>
<organism evidence="1 2">
    <name type="scientific">Aeoliella mucimassa</name>
    <dbReference type="NCBI Taxonomy" id="2527972"/>
    <lineage>
        <taxon>Bacteria</taxon>
        <taxon>Pseudomonadati</taxon>
        <taxon>Planctomycetota</taxon>
        <taxon>Planctomycetia</taxon>
        <taxon>Pirellulales</taxon>
        <taxon>Lacipirellulaceae</taxon>
        <taxon>Aeoliella</taxon>
    </lineage>
</organism>
<keyword evidence="2" id="KW-1185">Reference proteome</keyword>
<accession>A0A518APT1</accession>
<dbReference type="AlphaFoldDB" id="A0A518APT1"/>
<protein>
    <submittedName>
        <fullName evidence="1">Uncharacterized protein</fullName>
    </submittedName>
</protein>
<evidence type="ECO:0000313" key="1">
    <source>
        <dbReference type="EMBL" id="QDU56725.1"/>
    </source>
</evidence>